<dbReference type="GO" id="GO:0006355">
    <property type="term" value="P:regulation of DNA-templated transcription"/>
    <property type="evidence" value="ECO:0007669"/>
    <property type="project" value="InterPro"/>
</dbReference>
<keyword evidence="3" id="KW-0804">Transcription</keyword>
<protein>
    <submittedName>
        <fullName evidence="5">LuxR family transcriptional regulator</fullName>
    </submittedName>
</protein>
<dbReference type="InterPro" id="IPR016032">
    <property type="entry name" value="Sig_transdc_resp-reg_C-effctor"/>
</dbReference>
<name>A0A1U7NBB7_9CYAN</name>
<dbReference type="Gene3D" id="3.30.450.80">
    <property type="entry name" value="Transcription factor LuxR-like, autoinducer-binding domain"/>
    <property type="match status" value="1"/>
</dbReference>
<comment type="caution">
    <text evidence="5">The sequence shown here is derived from an EMBL/GenBank/DDBJ whole genome shotgun (WGS) entry which is preliminary data.</text>
</comment>
<keyword evidence="6" id="KW-1185">Reference proteome</keyword>
<dbReference type="EMBL" id="MKZS01000001">
    <property type="protein sequence ID" value="OLT63252.1"/>
    <property type="molecule type" value="Genomic_DNA"/>
</dbReference>
<dbReference type="PROSITE" id="PS50043">
    <property type="entry name" value="HTH_LUXR_2"/>
    <property type="match status" value="1"/>
</dbReference>
<dbReference type="SUPFAM" id="SSF46894">
    <property type="entry name" value="C-terminal effector domain of the bipartite response regulators"/>
    <property type="match status" value="1"/>
</dbReference>
<dbReference type="InterPro" id="IPR005143">
    <property type="entry name" value="TF_LuxR_autoind-bd_dom"/>
</dbReference>
<dbReference type="GO" id="GO:0003677">
    <property type="term" value="F:DNA binding"/>
    <property type="evidence" value="ECO:0007669"/>
    <property type="project" value="UniProtKB-KW"/>
</dbReference>
<feature type="domain" description="HTH luxR-type" evidence="4">
    <location>
        <begin position="178"/>
        <end position="243"/>
    </location>
</feature>
<gene>
    <name evidence="5" type="ORF">BJP37_12445</name>
</gene>
<dbReference type="PANTHER" id="PTHR44688:SF16">
    <property type="entry name" value="DNA-BINDING TRANSCRIPTIONAL ACTIVATOR DEVR_DOSR"/>
    <property type="match status" value="1"/>
</dbReference>
<evidence type="ECO:0000313" key="6">
    <source>
        <dbReference type="Proteomes" id="UP000186657"/>
    </source>
</evidence>
<dbReference type="SMART" id="SM00421">
    <property type="entry name" value="HTH_LUXR"/>
    <property type="match status" value="1"/>
</dbReference>
<dbReference type="CDD" id="cd06170">
    <property type="entry name" value="LuxR_C_like"/>
    <property type="match status" value="1"/>
</dbReference>
<evidence type="ECO:0000313" key="5">
    <source>
        <dbReference type="EMBL" id="OLT63252.1"/>
    </source>
</evidence>
<dbReference type="Proteomes" id="UP000186657">
    <property type="component" value="Unassembled WGS sequence"/>
</dbReference>
<keyword evidence="1" id="KW-0805">Transcription regulation</keyword>
<dbReference type="PRINTS" id="PR00038">
    <property type="entry name" value="HTHLUXR"/>
</dbReference>
<dbReference type="InterPro" id="IPR000792">
    <property type="entry name" value="Tscrpt_reg_LuxR_C"/>
</dbReference>
<dbReference type="PROSITE" id="PS00622">
    <property type="entry name" value="HTH_LUXR_1"/>
    <property type="match status" value="1"/>
</dbReference>
<dbReference type="Pfam" id="PF03472">
    <property type="entry name" value="Autoind_bind"/>
    <property type="match status" value="1"/>
</dbReference>
<dbReference type="InterPro" id="IPR036693">
    <property type="entry name" value="TF_LuxR_autoind-bd_dom_sf"/>
</dbReference>
<dbReference type="InterPro" id="IPR036388">
    <property type="entry name" value="WH-like_DNA-bd_sf"/>
</dbReference>
<dbReference type="Gene3D" id="1.10.10.10">
    <property type="entry name" value="Winged helix-like DNA-binding domain superfamily/Winged helix DNA-binding domain"/>
    <property type="match status" value="1"/>
</dbReference>
<organism evidence="5 6">
    <name type="scientific">Moorena bouillonii PNG</name>
    <dbReference type="NCBI Taxonomy" id="568701"/>
    <lineage>
        <taxon>Bacteria</taxon>
        <taxon>Bacillati</taxon>
        <taxon>Cyanobacteriota</taxon>
        <taxon>Cyanophyceae</taxon>
        <taxon>Coleofasciculales</taxon>
        <taxon>Coleofasciculaceae</taxon>
        <taxon>Moorena</taxon>
    </lineage>
</organism>
<keyword evidence="2" id="KW-0238">DNA-binding</keyword>
<evidence type="ECO:0000256" key="2">
    <source>
        <dbReference type="ARBA" id="ARBA00023125"/>
    </source>
</evidence>
<sequence>MKINAIIDFLGTIDEYSSQAALIDALEEVLDIYGFEYYGVIRQPKASEDPLSLILAGHWPDGWPARYMRKRYVLIDPNIRFLGLSQKGFKWSDTIPAFRRDPHRRRMQRMVIDAHQHGLEDGYVFPVHGRRGLLGILIAGGKPVELSPAEMIQFDALAKTILWRLLDLTDPLIRNELSSAVDVQLTRREMESLTFLADGLTSNEIADILEISAHTVDWYMNAIQVKLKAKNRHHAVAIAFRLGLIS</sequence>
<reference evidence="5 6" key="1">
    <citation type="submission" date="2016-10" db="EMBL/GenBank/DDBJ databases">
        <title>Comparative genomics uncovers the prolific and rare metabolic potential of the cyanobacterial genus Moorea.</title>
        <authorList>
            <person name="Leao T."/>
            <person name="Castelao G."/>
            <person name="Korobeynikov A."/>
            <person name="Monroe E.A."/>
            <person name="Podell S."/>
            <person name="Glukhov E."/>
            <person name="Allen E."/>
            <person name="Gerwick W.H."/>
            <person name="Gerwick L."/>
        </authorList>
    </citation>
    <scope>NUCLEOTIDE SEQUENCE [LARGE SCALE GENOMIC DNA]</scope>
    <source>
        <strain evidence="5 6">PNG5-198</strain>
    </source>
</reference>
<dbReference type="Pfam" id="PF00196">
    <property type="entry name" value="GerE"/>
    <property type="match status" value="1"/>
</dbReference>
<dbReference type="PANTHER" id="PTHR44688">
    <property type="entry name" value="DNA-BINDING TRANSCRIPTIONAL ACTIVATOR DEVR_DOSR"/>
    <property type="match status" value="1"/>
</dbReference>
<dbReference type="SUPFAM" id="SSF75516">
    <property type="entry name" value="Pheromone-binding domain of LuxR-like quorum-sensing transcription factors"/>
    <property type="match status" value="1"/>
</dbReference>
<evidence type="ECO:0000256" key="1">
    <source>
        <dbReference type="ARBA" id="ARBA00023015"/>
    </source>
</evidence>
<evidence type="ECO:0000256" key="3">
    <source>
        <dbReference type="ARBA" id="ARBA00023163"/>
    </source>
</evidence>
<proteinExistence type="predicted"/>
<dbReference type="AlphaFoldDB" id="A0A1U7NBB7"/>
<accession>A0A1U7NBB7</accession>
<evidence type="ECO:0000259" key="4">
    <source>
        <dbReference type="PROSITE" id="PS50043"/>
    </source>
</evidence>